<keyword evidence="3 6" id="KW-0812">Transmembrane</keyword>
<reference evidence="9" key="1">
    <citation type="submission" date="2017-05" db="EMBL/GenBank/DDBJ databases">
        <authorList>
            <person name="Sung H."/>
        </authorList>
    </citation>
    <scope>NUCLEOTIDE SEQUENCE [LARGE SCALE GENOMIC DNA]</scope>
    <source>
        <strain evidence="9">AR23208</strain>
    </source>
</reference>
<keyword evidence="5 7" id="KW-0472">Membrane</keyword>
<dbReference type="Proteomes" id="UP000195437">
    <property type="component" value="Chromosome"/>
</dbReference>
<accession>A0A1Y0ILA9</accession>
<dbReference type="PANTHER" id="PTHR30561">
    <property type="entry name" value="SMR FAMILY PROTON-DEPENDENT DRUG EFFLUX TRANSPORTER SUGE"/>
    <property type="match status" value="1"/>
</dbReference>
<dbReference type="KEGG" id="tum:CBW65_03810"/>
<keyword evidence="9" id="KW-1185">Reference proteome</keyword>
<proteinExistence type="inferred from homology"/>
<dbReference type="Gene3D" id="1.10.3730.20">
    <property type="match status" value="1"/>
</dbReference>
<keyword evidence="2" id="KW-1003">Cell membrane</keyword>
<keyword evidence="4 7" id="KW-1133">Transmembrane helix</keyword>
<evidence type="ECO:0000313" key="9">
    <source>
        <dbReference type="Proteomes" id="UP000195437"/>
    </source>
</evidence>
<dbReference type="Pfam" id="PF00893">
    <property type="entry name" value="Multi_Drug_Res"/>
    <property type="match status" value="1"/>
</dbReference>
<evidence type="ECO:0000256" key="5">
    <source>
        <dbReference type="ARBA" id="ARBA00023136"/>
    </source>
</evidence>
<protein>
    <submittedName>
        <fullName evidence="8">QacE family quaternary ammonium compound efflux SMR transporter</fullName>
    </submittedName>
</protein>
<feature type="transmembrane region" description="Helical" evidence="7">
    <location>
        <begin position="31"/>
        <end position="46"/>
    </location>
</feature>
<dbReference type="InterPro" id="IPR045324">
    <property type="entry name" value="Small_multidrug_res"/>
</dbReference>
<name>A0A1Y0ILA9_9BACL</name>
<dbReference type="OrthoDB" id="2168659at2"/>
<dbReference type="GO" id="GO:0022857">
    <property type="term" value="F:transmembrane transporter activity"/>
    <property type="evidence" value="ECO:0007669"/>
    <property type="project" value="InterPro"/>
</dbReference>
<feature type="transmembrane region" description="Helical" evidence="7">
    <location>
        <begin position="83"/>
        <end position="102"/>
    </location>
</feature>
<dbReference type="PANTHER" id="PTHR30561:SF7">
    <property type="entry name" value="GUANIDINIUM EFFLUX SYSTEM SUBUNIT GDNC-RELATED"/>
    <property type="match status" value="1"/>
</dbReference>
<evidence type="ECO:0000256" key="7">
    <source>
        <dbReference type="SAM" id="Phobius"/>
    </source>
</evidence>
<feature type="transmembrane region" description="Helical" evidence="7">
    <location>
        <begin position="58"/>
        <end position="77"/>
    </location>
</feature>
<dbReference type="RefSeq" id="WP_087455672.1">
    <property type="nucleotide sequence ID" value="NZ_CP021434.1"/>
</dbReference>
<evidence type="ECO:0000256" key="1">
    <source>
        <dbReference type="ARBA" id="ARBA00004651"/>
    </source>
</evidence>
<evidence type="ECO:0000256" key="2">
    <source>
        <dbReference type="ARBA" id="ARBA00022475"/>
    </source>
</evidence>
<comment type="similarity">
    <text evidence="6">Belongs to the drug/metabolite transporter (DMT) superfamily. Small multidrug resistance (SMR) (TC 2.A.7.1) family.</text>
</comment>
<dbReference type="AlphaFoldDB" id="A0A1Y0ILA9"/>
<dbReference type="InterPro" id="IPR000390">
    <property type="entry name" value="Small_drug/metabolite_transptr"/>
</dbReference>
<evidence type="ECO:0000256" key="4">
    <source>
        <dbReference type="ARBA" id="ARBA00022989"/>
    </source>
</evidence>
<sequence length="116" mass="12522">MNRNWLMVFVAAVFEVMWVMGLKHADTPNEWTGTGIAIAISMWLLIKSSQQLPIGTVYAVFTGLGTAGTVIMEMAVFGEPFRIAKVLLILLLLGGVMGLKAVTVEKQPEQAKGGEA</sequence>
<dbReference type="EMBL" id="CP021434">
    <property type="protein sequence ID" value="ARU60285.1"/>
    <property type="molecule type" value="Genomic_DNA"/>
</dbReference>
<evidence type="ECO:0000256" key="6">
    <source>
        <dbReference type="RuleBase" id="RU003942"/>
    </source>
</evidence>
<comment type="subcellular location">
    <subcellularLocation>
        <location evidence="1 6">Cell membrane</location>
        <topology evidence="1 6">Multi-pass membrane protein</topology>
    </subcellularLocation>
</comment>
<feature type="transmembrane region" description="Helical" evidence="7">
    <location>
        <begin position="5"/>
        <end position="25"/>
    </location>
</feature>
<dbReference type="SUPFAM" id="SSF103481">
    <property type="entry name" value="Multidrug resistance efflux transporter EmrE"/>
    <property type="match status" value="1"/>
</dbReference>
<dbReference type="GO" id="GO:0005886">
    <property type="term" value="C:plasma membrane"/>
    <property type="evidence" value="ECO:0007669"/>
    <property type="project" value="UniProtKB-SubCell"/>
</dbReference>
<evidence type="ECO:0000313" key="8">
    <source>
        <dbReference type="EMBL" id="ARU60285.1"/>
    </source>
</evidence>
<evidence type="ECO:0000256" key="3">
    <source>
        <dbReference type="ARBA" id="ARBA00022692"/>
    </source>
</evidence>
<dbReference type="InterPro" id="IPR037185">
    <property type="entry name" value="EmrE-like"/>
</dbReference>
<organism evidence="8 9">
    <name type="scientific">Tumebacillus avium</name>
    <dbReference type="NCBI Taxonomy" id="1903704"/>
    <lineage>
        <taxon>Bacteria</taxon>
        <taxon>Bacillati</taxon>
        <taxon>Bacillota</taxon>
        <taxon>Bacilli</taxon>
        <taxon>Bacillales</taxon>
        <taxon>Alicyclobacillaceae</taxon>
        <taxon>Tumebacillus</taxon>
    </lineage>
</organism>
<gene>
    <name evidence="8" type="ORF">CBW65_03810</name>
</gene>